<dbReference type="Gene3D" id="3.40.50.300">
    <property type="entry name" value="P-loop containing nucleotide triphosphate hydrolases"/>
    <property type="match status" value="1"/>
</dbReference>
<dbReference type="Pfam" id="PF00685">
    <property type="entry name" value="Sulfotransfer_1"/>
    <property type="match status" value="1"/>
</dbReference>
<reference evidence="2 3" key="1">
    <citation type="journal article" date="2016" name="Nat. Commun.">
        <title>Thousands of microbial genomes shed light on interconnected biogeochemical processes in an aquifer system.</title>
        <authorList>
            <person name="Anantharaman K."/>
            <person name="Brown C.T."/>
            <person name="Hug L.A."/>
            <person name="Sharon I."/>
            <person name="Castelle C.J."/>
            <person name="Probst A.J."/>
            <person name="Thomas B.C."/>
            <person name="Singh A."/>
            <person name="Wilkins M.J."/>
            <person name="Karaoz U."/>
            <person name="Brodie E.L."/>
            <person name="Williams K.H."/>
            <person name="Hubbard S.S."/>
            <person name="Banfield J.F."/>
        </authorList>
    </citation>
    <scope>NUCLEOTIDE SEQUENCE [LARGE SCALE GENOMIC DNA]</scope>
</reference>
<gene>
    <name evidence="2" type="ORF">A2730_02370</name>
</gene>
<evidence type="ECO:0000259" key="1">
    <source>
        <dbReference type="Pfam" id="PF00685"/>
    </source>
</evidence>
<dbReference type="AlphaFoldDB" id="A0A1G2HP33"/>
<comment type="caution">
    <text evidence="2">The sequence shown here is derived from an EMBL/GenBank/DDBJ whole genome shotgun (WGS) entry which is preliminary data.</text>
</comment>
<name>A0A1G2HP33_9BACT</name>
<dbReference type="SUPFAM" id="SSF52540">
    <property type="entry name" value="P-loop containing nucleoside triphosphate hydrolases"/>
    <property type="match status" value="1"/>
</dbReference>
<evidence type="ECO:0000313" key="2">
    <source>
        <dbReference type="EMBL" id="OGZ64256.1"/>
    </source>
</evidence>
<protein>
    <recommendedName>
        <fullName evidence="1">Sulfotransferase domain-containing protein</fullName>
    </recommendedName>
</protein>
<evidence type="ECO:0000313" key="3">
    <source>
        <dbReference type="Proteomes" id="UP000176855"/>
    </source>
</evidence>
<dbReference type="GO" id="GO:0008146">
    <property type="term" value="F:sulfotransferase activity"/>
    <property type="evidence" value="ECO:0007669"/>
    <property type="project" value="InterPro"/>
</dbReference>
<organism evidence="2 3">
    <name type="scientific">Candidatus Staskawiczbacteria bacterium RIFCSPHIGHO2_01_FULL_39_25</name>
    <dbReference type="NCBI Taxonomy" id="1802202"/>
    <lineage>
        <taxon>Bacteria</taxon>
        <taxon>Candidatus Staskawicziibacteriota</taxon>
    </lineage>
</organism>
<dbReference type="STRING" id="1802202.A2730_02370"/>
<sequence>MLKEMKGGVVAIVRDPRFTILSWKTTFEALKESTENQCVAWNFIANTILSSRKLGVKIIRYEDLIQNPTSVIEIIANHLGVKAKFRKPLPIIKQLAIEDFLVTKGISIGSAEVDFMVIERVCGKIAKRFGYTSMHK</sequence>
<accession>A0A1G2HP33</accession>
<dbReference type="EMBL" id="MHOO01000007">
    <property type="protein sequence ID" value="OGZ64256.1"/>
    <property type="molecule type" value="Genomic_DNA"/>
</dbReference>
<dbReference type="Proteomes" id="UP000176855">
    <property type="component" value="Unassembled WGS sequence"/>
</dbReference>
<dbReference type="InterPro" id="IPR000863">
    <property type="entry name" value="Sulfotransferase_dom"/>
</dbReference>
<proteinExistence type="predicted"/>
<dbReference type="InterPro" id="IPR027417">
    <property type="entry name" value="P-loop_NTPase"/>
</dbReference>
<feature type="domain" description="Sulfotransferase" evidence="1">
    <location>
        <begin position="9"/>
        <end position="98"/>
    </location>
</feature>